<gene>
    <name evidence="2" type="ORF">CBW46_012855</name>
</gene>
<accession>A0A2W1N9N2</accession>
<dbReference type="InterPro" id="IPR038404">
    <property type="entry name" value="TRAP_DctP_sf"/>
</dbReference>
<keyword evidence="3" id="KW-1185">Reference proteome</keyword>
<reference evidence="2" key="1">
    <citation type="submission" date="2018-06" db="EMBL/GenBank/DDBJ databases">
        <title>Paenibacillus xerothermodurans sp. nov. an extremely dry heat resistant spore forming bacterium isolated from the soil of Cape Canaveral, Florida.</title>
        <authorList>
            <person name="Seuylemezian A."/>
            <person name="Kaur N."/>
            <person name="Patil P."/>
            <person name="Patil P."/>
            <person name="Mayilraj S."/>
            <person name="Vaishampayan P."/>
        </authorList>
    </citation>
    <scope>NUCLEOTIDE SEQUENCE [LARGE SCALE GENOMIC DNA]</scope>
    <source>
        <strain evidence="2">ATCC 27380</strain>
    </source>
</reference>
<dbReference type="Pfam" id="PF03480">
    <property type="entry name" value="DctP"/>
    <property type="match status" value="1"/>
</dbReference>
<comment type="caution">
    <text evidence="2">The sequence shown here is derived from an EMBL/GenBank/DDBJ whole genome shotgun (WGS) entry which is preliminary data.</text>
</comment>
<evidence type="ECO:0000256" key="1">
    <source>
        <dbReference type="ARBA" id="ARBA00022729"/>
    </source>
</evidence>
<keyword evidence="1" id="KW-0732">Signal</keyword>
<dbReference type="Proteomes" id="UP000214746">
    <property type="component" value="Unassembled WGS sequence"/>
</dbReference>
<dbReference type="GO" id="GO:0055085">
    <property type="term" value="P:transmembrane transport"/>
    <property type="evidence" value="ECO:0007669"/>
    <property type="project" value="InterPro"/>
</dbReference>
<evidence type="ECO:0000313" key="2">
    <source>
        <dbReference type="EMBL" id="PZE20644.1"/>
    </source>
</evidence>
<dbReference type="EMBL" id="NHRJ02000006">
    <property type="protein sequence ID" value="PZE20644.1"/>
    <property type="molecule type" value="Genomic_DNA"/>
</dbReference>
<dbReference type="InterPro" id="IPR018389">
    <property type="entry name" value="DctP_fam"/>
</dbReference>
<dbReference type="OrthoDB" id="9776801at2"/>
<proteinExistence type="predicted"/>
<sequence length="92" mass="9870">MPCIPHFCASAVSHSQPASGKTVKIDIASVYNAASAPVKGTKKFAELVEQRANGTIKVNVFPNGQLGSEREPVVLAWAWISLIALHLMKNVQ</sequence>
<organism evidence="2 3">
    <name type="scientific">Paenibacillus xerothermodurans</name>
    <dbReference type="NCBI Taxonomy" id="1977292"/>
    <lineage>
        <taxon>Bacteria</taxon>
        <taxon>Bacillati</taxon>
        <taxon>Bacillota</taxon>
        <taxon>Bacilli</taxon>
        <taxon>Bacillales</taxon>
        <taxon>Paenibacillaceae</taxon>
        <taxon>Paenibacillus</taxon>
    </lineage>
</organism>
<name>A0A2W1N9N2_PAEXE</name>
<dbReference type="Gene3D" id="3.40.190.170">
    <property type="entry name" value="Bacterial extracellular solute-binding protein, family 7"/>
    <property type="match status" value="1"/>
</dbReference>
<protein>
    <submittedName>
        <fullName evidence="2">Uncharacterized protein</fullName>
    </submittedName>
</protein>
<evidence type="ECO:0000313" key="3">
    <source>
        <dbReference type="Proteomes" id="UP000214746"/>
    </source>
</evidence>
<dbReference type="AlphaFoldDB" id="A0A2W1N9N2"/>